<dbReference type="Gene3D" id="2.60.200.40">
    <property type="match status" value="1"/>
</dbReference>
<dbReference type="AlphaFoldDB" id="A0A6I5NE07"/>
<dbReference type="InterPro" id="IPR004363">
    <property type="entry name" value="Methylgl_synth"/>
</dbReference>
<reference evidence="3 4" key="1">
    <citation type="submission" date="2019-09" db="EMBL/GenBank/DDBJ databases">
        <title>Phylogenetic characterization of a novel taxon of the genus Bifidobacterium: Bifidobacterium choloepi sp. nov.</title>
        <authorList>
            <person name="Modesto M."/>
            <person name="Satti M."/>
        </authorList>
    </citation>
    <scope>NUCLEOTIDE SEQUENCE [LARGE SCALE GENOMIC DNA]</scope>
    <source>
        <strain evidence="3 4">BRDM6</strain>
    </source>
</reference>
<dbReference type="GO" id="GO:0005829">
    <property type="term" value="C:cytosol"/>
    <property type="evidence" value="ECO:0007669"/>
    <property type="project" value="TreeGrafter"/>
</dbReference>
<feature type="domain" description="DAGKc" evidence="2">
    <location>
        <begin position="43"/>
        <end position="173"/>
    </location>
</feature>
<evidence type="ECO:0000313" key="3">
    <source>
        <dbReference type="EMBL" id="NEG69614.1"/>
    </source>
</evidence>
<proteinExistence type="predicted"/>
<keyword evidence="1" id="KW-0472">Membrane</keyword>
<evidence type="ECO:0000256" key="1">
    <source>
        <dbReference type="SAM" id="Phobius"/>
    </source>
</evidence>
<dbReference type="GO" id="GO:0016301">
    <property type="term" value="F:kinase activity"/>
    <property type="evidence" value="ECO:0007669"/>
    <property type="project" value="UniProtKB-KW"/>
</dbReference>
<keyword evidence="3" id="KW-0418">Kinase</keyword>
<sequence>MSDSFVATMVVLICVIVLIVAIICGIRLHYVHRRQRLLEDRHDDQVHYAVVINPSKPTAQNVRTRIEEFAAEKGLTQLTFIETQLDKDGRACALEALANGADVVIAAGGDGTVRTVASAMAGSEHAMGIIPIGTGNLFARNMGIPVDDLDAAIAIATSHGSRYVDIGRLRLLDAPADYDEPERGHAFLIIAGIGFDALMIDDADPELKKNISWLAYFVSGAKHLFAPKYHARVTIRRADGTSVTTSDLQFRTFMAGNCGEIPVFSLMPDASFNDGLLDFEVIDTSGGIIGWANLLGDVVHQTITKKAEQSPLSHNSTIDQVQGISAELVLPKPVPAQVDGDLLPATAHLKFEVEKDSLLVRVPVA</sequence>
<evidence type="ECO:0000313" key="4">
    <source>
        <dbReference type="Proteomes" id="UP000469292"/>
    </source>
</evidence>
<dbReference type="GO" id="GO:0008929">
    <property type="term" value="F:methylglyoxal synthase activity"/>
    <property type="evidence" value="ECO:0007669"/>
    <property type="project" value="InterPro"/>
</dbReference>
<comment type="caution">
    <text evidence="3">The sequence shown here is derived from an EMBL/GenBank/DDBJ whole genome shotgun (WGS) entry which is preliminary data.</text>
</comment>
<keyword evidence="1" id="KW-0812">Transmembrane</keyword>
<dbReference type="Proteomes" id="UP000469292">
    <property type="component" value="Unassembled WGS sequence"/>
</dbReference>
<dbReference type="Pfam" id="PF00781">
    <property type="entry name" value="DAGK_cat"/>
    <property type="match status" value="1"/>
</dbReference>
<keyword evidence="1" id="KW-1133">Transmembrane helix</keyword>
<dbReference type="GO" id="GO:0019242">
    <property type="term" value="P:methylglyoxal biosynthetic process"/>
    <property type="evidence" value="ECO:0007669"/>
    <property type="project" value="InterPro"/>
</dbReference>
<dbReference type="PANTHER" id="PTHR30492:SF0">
    <property type="entry name" value="METHYLGLYOXAL SYNTHASE"/>
    <property type="match status" value="1"/>
</dbReference>
<dbReference type="InterPro" id="IPR016064">
    <property type="entry name" value="NAD/diacylglycerol_kinase_sf"/>
</dbReference>
<dbReference type="PROSITE" id="PS50146">
    <property type="entry name" value="DAGK"/>
    <property type="match status" value="1"/>
</dbReference>
<keyword evidence="4" id="KW-1185">Reference proteome</keyword>
<dbReference type="RefSeq" id="WP_163227162.1">
    <property type="nucleotide sequence ID" value="NZ_VYSG01000001.1"/>
</dbReference>
<dbReference type="EMBL" id="VYSG01000001">
    <property type="protein sequence ID" value="NEG69614.1"/>
    <property type="molecule type" value="Genomic_DNA"/>
</dbReference>
<keyword evidence="3" id="KW-0808">Transferase</keyword>
<dbReference type="SUPFAM" id="SSF111331">
    <property type="entry name" value="NAD kinase/diacylglycerol kinase-like"/>
    <property type="match status" value="1"/>
</dbReference>
<name>A0A6I5NE07_9BIFI</name>
<dbReference type="InterPro" id="IPR001206">
    <property type="entry name" value="Diacylglycerol_kinase_cat_dom"/>
</dbReference>
<dbReference type="InterPro" id="IPR017438">
    <property type="entry name" value="ATP-NAD_kinase_N"/>
</dbReference>
<dbReference type="PANTHER" id="PTHR30492">
    <property type="entry name" value="METHYLGLYOXAL SYNTHASE"/>
    <property type="match status" value="1"/>
</dbReference>
<organism evidence="3 4">
    <name type="scientific">Bifidobacterium choloepi</name>
    <dbReference type="NCBI Taxonomy" id="2614131"/>
    <lineage>
        <taxon>Bacteria</taxon>
        <taxon>Bacillati</taxon>
        <taxon>Actinomycetota</taxon>
        <taxon>Actinomycetes</taxon>
        <taxon>Bifidobacteriales</taxon>
        <taxon>Bifidobacteriaceae</taxon>
        <taxon>Bifidobacterium</taxon>
    </lineage>
</organism>
<dbReference type="Gene3D" id="3.40.50.10330">
    <property type="entry name" value="Probable inorganic polyphosphate/atp-NAD kinase, domain 1"/>
    <property type="match status" value="1"/>
</dbReference>
<accession>A0A6I5NE07</accession>
<gene>
    <name evidence="3" type="ORF">F6S87_03065</name>
</gene>
<protein>
    <submittedName>
        <fullName evidence="3">Diacylglycerol kinase</fullName>
    </submittedName>
</protein>
<evidence type="ECO:0000259" key="2">
    <source>
        <dbReference type="PROSITE" id="PS50146"/>
    </source>
</evidence>
<feature type="transmembrane region" description="Helical" evidence="1">
    <location>
        <begin position="6"/>
        <end position="28"/>
    </location>
</feature>
<dbReference type="SMART" id="SM00046">
    <property type="entry name" value="DAGKc"/>
    <property type="match status" value="1"/>
</dbReference>